<evidence type="ECO:0000256" key="1">
    <source>
        <dbReference type="PROSITE-ProRule" id="PRU00169"/>
    </source>
</evidence>
<sequence length="95" mass="10758">MISLSTVFMVITAERAYHNVVSLAELAPDDYLIKPFTADQLHARLVRAIYKKQFFAKVFGHLDNGAFADALVACELLIGRTRPFFTTRYASRAKF</sequence>
<dbReference type="SUPFAM" id="SSF52172">
    <property type="entry name" value="CheY-like"/>
    <property type="match status" value="1"/>
</dbReference>
<dbReference type="EMBL" id="JADJNC010000009">
    <property type="protein sequence ID" value="MBK7422843.1"/>
    <property type="molecule type" value="Genomic_DNA"/>
</dbReference>
<name>A0A9D7FAG4_9RHOO</name>
<comment type="caution">
    <text evidence="3">The sequence shown here is derived from an EMBL/GenBank/DDBJ whole genome shotgun (WGS) entry which is preliminary data.</text>
</comment>
<dbReference type="AlphaFoldDB" id="A0A9D7FAG4"/>
<accession>A0A9D7FAG4</accession>
<dbReference type="Proteomes" id="UP000886602">
    <property type="component" value="Unassembled WGS sequence"/>
</dbReference>
<dbReference type="InterPro" id="IPR011006">
    <property type="entry name" value="CheY-like_superfamily"/>
</dbReference>
<evidence type="ECO:0000313" key="3">
    <source>
        <dbReference type="EMBL" id="MBK7422843.1"/>
    </source>
</evidence>
<protein>
    <recommendedName>
        <fullName evidence="2">Response regulatory domain-containing protein</fullName>
    </recommendedName>
</protein>
<organism evidence="3 4">
    <name type="scientific">Candidatus Propionivibrio dominans</name>
    <dbReference type="NCBI Taxonomy" id="2954373"/>
    <lineage>
        <taxon>Bacteria</taxon>
        <taxon>Pseudomonadati</taxon>
        <taxon>Pseudomonadota</taxon>
        <taxon>Betaproteobacteria</taxon>
        <taxon>Rhodocyclales</taxon>
        <taxon>Rhodocyclaceae</taxon>
        <taxon>Propionivibrio</taxon>
    </lineage>
</organism>
<evidence type="ECO:0000259" key="2">
    <source>
        <dbReference type="PROSITE" id="PS50110"/>
    </source>
</evidence>
<dbReference type="InterPro" id="IPR001789">
    <property type="entry name" value="Sig_transdc_resp-reg_receiver"/>
</dbReference>
<dbReference type="PROSITE" id="PS50110">
    <property type="entry name" value="RESPONSE_REGULATORY"/>
    <property type="match status" value="1"/>
</dbReference>
<evidence type="ECO:0000313" key="4">
    <source>
        <dbReference type="Proteomes" id="UP000886602"/>
    </source>
</evidence>
<dbReference type="GO" id="GO:0000160">
    <property type="term" value="P:phosphorelay signal transduction system"/>
    <property type="evidence" value="ECO:0007669"/>
    <property type="project" value="InterPro"/>
</dbReference>
<proteinExistence type="predicted"/>
<reference evidence="3" key="1">
    <citation type="submission" date="2020-10" db="EMBL/GenBank/DDBJ databases">
        <title>Connecting structure to function with the recovery of over 1000 high-quality activated sludge metagenome-assembled genomes encoding full-length rRNA genes using long-read sequencing.</title>
        <authorList>
            <person name="Singleton C.M."/>
            <person name="Petriglieri F."/>
            <person name="Kristensen J.M."/>
            <person name="Kirkegaard R.H."/>
            <person name="Michaelsen T.Y."/>
            <person name="Andersen M.H."/>
            <person name="Karst S.M."/>
            <person name="Dueholm M.S."/>
            <person name="Nielsen P.H."/>
            <person name="Albertsen M."/>
        </authorList>
    </citation>
    <scope>NUCLEOTIDE SEQUENCE</scope>
    <source>
        <strain evidence="3">EsbW_18-Q3-R4-48_MAXAC.044</strain>
    </source>
</reference>
<comment type="caution">
    <text evidence="1">Lacks conserved residue(s) required for the propagation of feature annotation.</text>
</comment>
<feature type="domain" description="Response regulatory" evidence="2">
    <location>
        <begin position="1"/>
        <end position="49"/>
    </location>
</feature>
<gene>
    <name evidence="3" type="ORF">IPJ48_06930</name>
</gene>